<accession>A0A931BE87</accession>
<feature type="signal peptide" evidence="1">
    <location>
        <begin position="1"/>
        <end position="19"/>
    </location>
</feature>
<evidence type="ECO:0008006" key="4">
    <source>
        <dbReference type="Google" id="ProtNLM"/>
    </source>
</evidence>
<feature type="chain" id="PRO_5037611945" description="GLPGLI family protein" evidence="1">
    <location>
        <begin position="20"/>
        <end position="213"/>
    </location>
</feature>
<sequence length="213" mass="24157">MKPVLLLLLALLLKLPAGAPLKVRVTLSPLTKTAYEQAKKAAIVTKPTLTFPLKKHKGRIVIPTAKGPKVFQDVQKADDETATTTYQYLGYLEKLRLHVLQIQLWETSEYELIDARGNITELWSPPTCSPQMQYLMTVSGSLEYEMMPNGLQLFRCAPVGLQKVWELAPTTWAPDEASTFWASESTVFIKQKRYPKQDVSKKPYFTYAKLTIH</sequence>
<gene>
    <name evidence="2" type="ORF">I2I01_11500</name>
</gene>
<protein>
    <recommendedName>
        <fullName evidence="4">GLPGLI family protein</fullName>
    </recommendedName>
</protein>
<proteinExistence type="predicted"/>
<name>A0A931BE87_9BACT</name>
<organism evidence="2 3">
    <name type="scientific">Hymenobacter properus</name>
    <dbReference type="NCBI Taxonomy" id="2791026"/>
    <lineage>
        <taxon>Bacteria</taxon>
        <taxon>Pseudomonadati</taxon>
        <taxon>Bacteroidota</taxon>
        <taxon>Cytophagia</taxon>
        <taxon>Cytophagales</taxon>
        <taxon>Hymenobacteraceae</taxon>
        <taxon>Hymenobacter</taxon>
    </lineage>
</organism>
<dbReference type="AlphaFoldDB" id="A0A931BE87"/>
<evidence type="ECO:0000313" key="3">
    <source>
        <dbReference type="Proteomes" id="UP000645610"/>
    </source>
</evidence>
<keyword evidence="3" id="KW-1185">Reference proteome</keyword>
<reference evidence="2 3" key="1">
    <citation type="submission" date="2020-11" db="EMBL/GenBank/DDBJ databases">
        <authorList>
            <person name="Kim M.K."/>
        </authorList>
    </citation>
    <scope>NUCLEOTIDE SEQUENCE [LARGE SCALE GENOMIC DNA]</scope>
    <source>
        <strain evidence="2 3">BT439</strain>
    </source>
</reference>
<dbReference type="EMBL" id="JADQDP010000002">
    <property type="protein sequence ID" value="MBF9142265.1"/>
    <property type="molecule type" value="Genomic_DNA"/>
</dbReference>
<evidence type="ECO:0000313" key="2">
    <source>
        <dbReference type="EMBL" id="MBF9142265.1"/>
    </source>
</evidence>
<comment type="caution">
    <text evidence="2">The sequence shown here is derived from an EMBL/GenBank/DDBJ whole genome shotgun (WGS) entry which is preliminary data.</text>
</comment>
<evidence type="ECO:0000256" key="1">
    <source>
        <dbReference type="SAM" id="SignalP"/>
    </source>
</evidence>
<keyword evidence="1" id="KW-0732">Signal</keyword>
<dbReference type="RefSeq" id="WP_196286582.1">
    <property type="nucleotide sequence ID" value="NZ_JADQDP010000002.1"/>
</dbReference>
<dbReference type="Proteomes" id="UP000645610">
    <property type="component" value="Unassembled WGS sequence"/>
</dbReference>